<gene>
    <name evidence="1" type="ORF">GB881_13155</name>
</gene>
<evidence type="ECO:0008006" key="3">
    <source>
        <dbReference type="Google" id="ProtNLM"/>
    </source>
</evidence>
<accession>A0A6N7EKM9</accession>
<dbReference type="OrthoDB" id="4965347at2"/>
<protein>
    <recommendedName>
        <fullName evidence="3">Hpt domain-containing protein</fullName>
    </recommendedName>
</protein>
<proteinExistence type="predicted"/>
<dbReference type="Proteomes" id="UP000437709">
    <property type="component" value="Unassembled WGS sequence"/>
</dbReference>
<evidence type="ECO:0000313" key="1">
    <source>
        <dbReference type="EMBL" id="MPV37981.1"/>
    </source>
</evidence>
<reference evidence="1 2" key="1">
    <citation type="submission" date="2019-10" db="EMBL/GenBank/DDBJ databases">
        <title>Georgenia wutianyii sp. nov. and Georgenia yuyongxinii sp. nov. isolated from plateau pika (Ochotona curzoniae) in the Qinghai-Tibet plateau of China.</title>
        <authorList>
            <person name="Tian Z."/>
        </authorList>
    </citation>
    <scope>NUCLEOTIDE SEQUENCE [LARGE SCALE GENOMIC DNA]</scope>
    <source>
        <strain evidence="1 2">JCM 19765</strain>
    </source>
</reference>
<name>A0A6N7EKM9_9MICO</name>
<dbReference type="SUPFAM" id="SSF47226">
    <property type="entry name" value="Histidine-containing phosphotransfer domain, HPT domain"/>
    <property type="match status" value="1"/>
</dbReference>
<dbReference type="GO" id="GO:0000160">
    <property type="term" value="P:phosphorelay signal transduction system"/>
    <property type="evidence" value="ECO:0007669"/>
    <property type="project" value="InterPro"/>
</dbReference>
<keyword evidence="2" id="KW-1185">Reference proteome</keyword>
<dbReference type="RefSeq" id="WP_152193493.1">
    <property type="nucleotide sequence ID" value="NZ_VUKD01000001.1"/>
</dbReference>
<comment type="caution">
    <text evidence="1">The sequence shown here is derived from an EMBL/GenBank/DDBJ whole genome shotgun (WGS) entry which is preliminary data.</text>
</comment>
<dbReference type="AlphaFoldDB" id="A0A6N7EKM9"/>
<sequence length="119" mass="12762">MSAILDPTPLRCLCDDVGPYAAKDFAGRWLDTLEPRVTRLRQAVLEGDVDESYAAALSLQTSSLMVGAELLARHAQVFARAALQGLGWPALRALAELTTTARMTTSELTDAMAATARRG</sequence>
<dbReference type="InterPro" id="IPR036641">
    <property type="entry name" value="HPT_dom_sf"/>
</dbReference>
<organism evidence="1 2">
    <name type="scientific">Georgenia subflava</name>
    <dbReference type="NCBI Taxonomy" id="1622177"/>
    <lineage>
        <taxon>Bacteria</taxon>
        <taxon>Bacillati</taxon>
        <taxon>Actinomycetota</taxon>
        <taxon>Actinomycetes</taxon>
        <taxon>Micrococcales</taxon>
        <taxon>Bogoriellaceae</taxon>
        <taxon>Georgenia</taxon>
    </lineage>
</organism>
<dbReference type="Gene3D" id="1.20.120.160">
    <property type="entry name" value="HPT domain"/>
    <property type="match status" value="1"/>
</dbReference>
<evidence type="ECO:0000313" key="2">
    <source>
        <dbReference type="Proteomes" id="UP000437709"/>
    </source>
</evidence>
<dbReference type="EMBL" id="WHPC01000057">
    <property type="protein sequence ID" value="MPV37981.1"/>
    <property type="molecule type" value="Genomic_DNA"/>
</dbReference>